<feature type="signal peptide" evidence="1">
    <location>
        <begin position="1"/>
        <end position="16"/>
    </location>
</feature>
<sequence length="125" mass="14468">MKLAIVLLLIVPLADAMIPYFMDWFLTASCILPQIREQKKCKDYYDLYLKYSREAEKPVTGNFEYDMKRARKTGWACQKTHDCLARLKCPEVDNRHPIKDPNCTDVENSFTPLGKCFGKVLKQGS</sequence>
<evidence type="ECO:0000313" key="3">
    <source>
        <dbReference type="Proteomes" id="UP000494206"/>
    </source>
</evidence>
<gene>
    <name evidence="2" type="ORF">CBOVIS_LOCUS6861</name>
</gene>
<dbReference type="EMBL" id="CADEPM010000004">
    <property type="protein sequence ID" value="CAB3404545.1"/>
    <property type="molecule type" value="Genomic_DNA"/>
</dbReference>
<feature type="chain" id="PRO_5035765198" description="DUF19 domain-containing protein" evidence="1">
    <location>
        <begin position="17"/>
        <end position="125"/>
    </location>
</feature>
<keyword evidence="1" id="KW-0732">Signal</keyword>
<evidence type="ECO:0000313" key="2">
    <source>
        <dbReference type="EMBL" id="CAB3404545.1"/>
    </source>
</evidence>
<evidence type="ECO:0008006" key="4">
    <source>
        <dbReference type="Google" id="ProtNLM"/>
    </source>
</evidence>
<keyword evidence="3" id="KW-1185">Reference proteome</keyword>
<accession>A0A8S1EWX4</accession>
<comment type="caution">
    <text evidence="2">The sequence shown here is derived from an EMBL/GenBank/DDBJ whole genome shotgun (WGS) entry which is preliminary data.</text>
</comment>
<proteinExistence type="predicted"/>
<dbReference type="AlphaFoldDB" id="A0A8S1EWX4"/>
<reference evidence="2 3" key="1">
    <citation type="submission" date="2020-04" db="EMBL/GenBank/DDBJ databases">
        <authorList>
            <person name="Laetsch R D."/>
            <person name="Stevens L."/>
            <person name="Kumar S."/>
            <person name="Blaxter L. M."/>
        </authorList>
    </citation>
    <scope>NUCLEOTIDE SEQUENCE [LARGE SCALE GENOMIC DNA]</scope>
</reference>
<protein>
    <recommendedName>
        <fullName evidence="4">DUF19 domain-containing protein</fullName>
    </recommendedName>
</protein>
<dbReference type="Proteomes" id="UP000494206">
    <property type="component" value="Unassembled WGS sequence"/>
</dbReference>
<evidence type="ECO:0000256" key="1">
    <source>
        <dbReference type="SAM" id="SignalP"/>
    </source>
</evidence>
<organism evidence="2 3">
    <name type="scientific">Caenorhabditis bovis</name>
    <dbReference type="NCBI Taxonomy" id="2654633"/>
    <lineage>
        <taxon>Eukaryota</taxon>
        <taxon>Metazoa</taxon>
        <taxon>Ecdysozoa</taxon>
        <taxon>Nematoda</taxon>
        <taxon>Chromadorea</taxon>
        <taxon>Rhabditida</taxon>
        <taxon>Rhabditina</taxon>
        <taxon>Rhabditomorpha</taxon>
        <taxon>Rhabditoidea</taxon>
        <taxon>Rhabditidae</taxon>
        <taxon>Peloderinae</taxon>
        <taxon>Caenorhabditis</taxon>
    </lineage>
</organism>
<name>A0A8S1EWX4_9PELO</name>